<protein>
    <submittedName>
        <fullName evidence="1">Uncharacterized protein</fullName>
    </submittedName>
</protein>
<organism evidence="1 2">
    <name type="scientific">Bradyrhizobium algeriense</name>
    <dbReference type="NCBI Taxonomy" id="634784"/>
    <lineage>
        <taxon>Bacteria</taxon>
        <taxon>Pseudomonadati</taxon>
        <taxon>Pseudomonadota</taxon>
        <taxon>Alphaproteobacteria</taxon>
        <taxon>Hyphomicrobiales</taxon>
        <taxon>Nitrobacteraceae</taxon>
        <taxon>Bradyrhizobium</taxon>
    </lineage>
</organism>
<proteinExistence type="predicted"/>
<gene>
    <name evidence="1" type="ORF">V1286_002684</name>
</gene>
<dbReference type="RefSeq" id="WP_334480144.1">
    <property type="nucleotide sequence ID" value="NZ_JAZHRV010000001.1"/>
</dbReference>
<reference evidence="1 2" key="1">
    <citation type="submission" date="2024-02" db="EMBL/GenBank/DDBJ databases">
        <title>Adaptive strategies in a cosmopolitan and abundant soil bacterium.</title>
        <authorList>
            <person name="Carini P."/>
        </authorList>
    </citation>
    <scope>NUCLEOTIDE SEQUENCE [LARGE SCALE GENOMIC DNA]</scope>
    <source>
        <strain evidence="1 2">AZCC 1608</strain>
    </source>
</reference>
<comment type="caution">
    <text evidence="1">The sequence shown here is derived from an EMBL/GenBank/DDBJ whole genome shotgun (WGS) entry which is preliminary data.</text>
</comment>
<sequence length="134" mass="14957">MTETVSVRLVGGSDGERATFEVSDEENRCLLTCRYRDKTISSEAADFFDALVSIRRQLQHDGLIPYCYGASLNVFPSTMARDMGRGLKAYKLAPGKHSNRADLVGIFDEGTDVVPADVDAQEQFFRDWIESPRS</sequence>
<keyword evidence="2" id="KW-1185">Reference proteome</keyword>
<evidence type="ECO:0000313" key="2">
    <source>
        <dbReference type="Proteomes" id="UP001364224"/>
    </source>
</evidence>
<evidence type="ECO:0000313" key="1">
    <source>
        <dbReference type="EMBL" id="MEH2555155.1"/>
    </source>
</evidence>
<dbReference type="Proteomes" id="UP001364224">
    <property type="component" value="Unassembled WGS sequence"/>
</dbReference>
<dbReference type="EMBL" id="JAZHRV010000001">
    <property type="protein sequence ID" value="MEH2555155.1"/>
    <property type="molecule type" value="Genomic_DNA"/>
</dbReference>
<name>A0ABU8B9J4_9BRAD</name>
<accession>A0ABU8B9J4</accession>